<dbReference type="GO" id="GO:0006307">
    <property type="term" value="P:DNA alkylation repair"/>
    <property type="evidence" value="ECO:0007669"/>
    <property type="project" value="InterPro"/>
</dbReference>
<name>A0A9P8LJL0_9PEZI</name>
<feature type="region of interest" description="Disordered" evidence="5">
    <location>
        <begin position="1"/>
        <end position="20"/>
    </location>
</feature>
<dbReference type="GO" id="GO:0008270">
    <property type="term" value="F:zinc ion binding"/>
    <property type="evidence" value="ECO:0007669"/>
    <property type="project" value="UniProtKB-KW"/>
</dbReference>
<evidence type="ECO:0000256" key="1">
    <source>
        <dbReference type="ARBA" id="ARBA00022723"/>
    </source>
</evidence>
<evidence type="ECO:0000256" key="3">
    <source>
        <dbReference type="ARBA" id="ARBA00022833"/>
    </source>
</evidence>
<feature type="compositionally biased region" description="Basic residues" evidence="5">
    <location>
        <begin position="1"/>
        <end position="12"/>
    </location>
</feature>
<evidence type="ECO:0000259" key="6">
    <source>
        <dbReference type="PROSITE" id="PS51471"/>
    </source>
</evidence>
<comment type="caution">
    <text evidence="8">The sequence shown here is derived from an EMBL/GenBank/DDBJ whole genome shotgun (WGS) entry which is preliminary data.</text>
</comment>
<feature type="domain" description="GRF-type" evidence="7">
    <location>
        <begin position="386"/>
        <end position="421"/>
    </location>
</feature>
<organism evidence="8 9">
    <name type="scientific">Trichoglossum hirsutum</name>
    <dbReference type="NCBI Taxonomy" id="265104"/>
    <lineage>
        <taxon>Eukaryota</taxon>
        <taxon>Fungi</taxon>
        <taxon>Dikarya</taxon>
        <taxon>Ascomycota</taxon>
        <taxon>Pezizomycotina</taxon>
        <taxon>Geoglossomycetes</taxon>
        <taxon>Geoglossales</taxon>
        <taxon>Geoglossaceae</taxon>
        <taxon>Trichoglossum</taxon>
    </lineage>
</organism>
<dbReference type="Pfam" id="PF13532">
    <property type="entry name" value="2OG-FeII_Oxy_2"/>
    <property type="match status" value="1"/>
</dbReference>
<keyword evidence="1" id="KW-0479">Metal-binding</keyword>
<evidence type="ECO:0000256" key="2">
    <source>
        <dbReference type="ARBA" id="ARBA00022771"/>
    </source>
</evidence>
<evidence type="ECO:0008006" key="10">
    <source>
        <dbReference type="Google" id="ProtNLM"/>
    </source>
</evidence>
<dbReference type="FunFam" id="2.60.120.590:FF:000010">
    <property type="entry name" value="GRF zinc finger domain protein"/>
    <property type="match status" value="1"/>
</dbReference>
<dbReference type="InterPro" id="IPR010666">
    <property type="entry name" value="Znf_GRF"/>
</dbReference>
<accession>A0A9P8LJL0</accession>
<keyword evidence="3" id="KW-0862">Zinc</keyword>
<dbReference type="EMBL" id="JAGHQM010000007">
    <property type="protein sequence ID" value="KAH0566469.1"/>
    <property type="molecule type" value="Genomic_DNA"/>
</dbReference>
<feature type="domain" description="Fe2OG dioxygenase" evidence="6">
    <location>
        <begin position="258"/>
        <end position="375"/>
    </location>
</feature>
<dbReference type="GO" id="GO:0051213">
    <property type="term" value="F:dioxygenase activity"/>
    <property type="evidence" value="ECO:0007669"/>
    <property type="project" value="InterPro"/>
</dbReference>
<dbReference type="InterPro" id="IPR005123">
    <property type="entry name" value="Oxoglu/Fe-dep_dioxygenase_dom"/>
</dbReference>
<dbReference type="InterPro" id="IPR032854">
    <property type="entry name" value="ALKBH3"/>
</dbReference>
<evidence type="ECO:0000256" key="4">
    <source>
        <dbReference type="PROSITE-ProRule" id="PRU01343"/>
    </source>
</evidence>
<sequence>MDAFISRKRRRISTPTERTDPLQLASNVQDDSTELKLAILSSLHPNVDQGALLELLLSSEGSVEDVSRALATQANSVDGDPSRRPTVHANQQQQTSLSDFLGPPQPRDCPESPQKRAPRALTQKGKTLHLFSPEDIAIHTPCSLIHNFLPAEEANSLLEELLEESKTFERRTFKLFDNVVQSPHSACFYVASLEEMRTQMTEYVYNGSYLTDVRILPHIAANVSSKVRTAVNAEILKRIQTHYPNSRKLKHQSPHEWAPNAAFVNCYDGPTESVGYHSDELTYLGPRAVIGSLSLGVTREFRIRRIIPQSPNSGLTSPDDYQSGTLSIHLPHNSLLIMHADMQEEWKHSIHPAATVVPHPIAGNRRINITYRYYKGSLHPKFTPKCACSVPAVLRVVQRKKENWGRYFWMCHAGNVPGKER</sequence>
<feature type="region of interest" description="Disordered" evidence="5">
    <location>
        <begin position="73"/>
        <end position="119"/>
    </location>
</feature>
<dbReference type="InterPro" id="IPR037151">
    <property type="entry name" value="AlkB-like_sf"/>
</dbReference>
<keyword evidence="2 4" id="KW-0863">Zinc-finger</keyword>
<dbReference type="InterPro" id="IPR027450">
    <property type="entry name" value="AlkB-like"/>
</dbReference>
<feature type="compositionally biased region" description="Polar residues" evidence="5">
    <location>
        <begin position="88"/>
        <end position="98"/>
    </location>
</feature>
<proteinExistence type="predicted"/>
<dbReference type="SUPFAM" id="SSF51197">
    <property type="entry name" value="Clavaminate synthase-like"/>
    <property type="match status" value="1"/>
</dbReference>
<protein>
    <recommendedName>
        <fullName evidence="10">Fe2OG dioxygenase domain-containing protein</fullName>
    </recommendedName>
</protein>
<evidence type="ECO:0000259" key="7">
    <source>
        <dbReference type="PROSITE" id="PS51999"/>
    </source>
</evidence>
<evidence type="ECO:0000313" key="9">
    <source>
        <dbReference type="Proteomes" id="UP000750711"/>
    </source>
</evidence>
<dbReference type="PROSITE" id="PS51999">
    <property type="entry name" value="ZF_GRF"/>
    <property type="match status" value="1"/>
</dbReference>
<dbReference type="PROSITE" id="PS51471">
    <property type="entry name" value="FE2OG_OXY"/>
    <property type="match status" value="1"/>
</dbReference>
<dbReference type="Proteomes" id="UP000750711">
    <property type="component" value="Unassembled WGS sequence"/>
</dbReference>
<dbReference type="AlphaFoldDB" id="A0A9P8LJL0"/>
<gene>
    <name evidence="8" type="ORF">GP486_000139</name>
</gene>
<evidence type="ECO:0000256" key="5">
    <source>
        <dbReference type="SAM" id="MobiDB-lite"/>
    </source>
</evidence>
<keyword evidence="9" id="KW-1185">Reference proteome</keyword>
<evidence type="ECO:0000313" key="8">
    <source>
        <dbReference type="EMBL" id="KAH0566469.1"/>
    </source>
</evidence>
<dbReference type="PANTHER" id="PTHR31212">
    <property type="entry name" value="ALPHA-KETOGLUTARATE-DEPENDENT DIOXYGENASE ALKB HOMOLOG 3"/>
    <property type="match status" value="1"/>
</dbReference>
<reference evidence="8" key="1">
    <citation type="submission" date="2021-03" db="EMBL/GenBank/DDBJ databases">
        <title>Comparative genomics and phylogenomic investigation of the class Geoglossomycetes provide insights into ecological specialization and systematics.</title>
        <authorList>
            <person name="Melie T."/>
            <person name="Pirro S."/>
            <person name="Miller A.N."/>
            <person name="Quandt A."/>
        </authorList>
    </citation>
    <scope>NUCLEOTIDE SEQUENCE</scope>
    <source>
        <strain evidence="8">CAQ_001_2017</strain>
    </source>
</reference>
<dbReference type="Gene3D" id="2.60.120.590">
    <property type="entry name" value="Alpha-ketoglutarate-dependent dioxygenase AlkB-like"/>
    <property type="match status" value="1"/>
</dbReference>
<dbReference type="PANTHER" id="PTHR31212:SF4">
    <property type="entry name" value="ALPHA-KETOGLUTARATE-DEPENDENT DIOXYGENASE ALKB HOMOLOG 3"/>
    <property type="match status" value="1"/>
</dbReference>